<evidence type="ECO:0000313" key="2">
    <source>
        <dbReference type="Proteomes" id="UP000237662"/>
    </source>
</evidence>
<dbReference type="InterPro" id="IPR012341">
    <property type="entry name" value="6hp_glycosidase-like_sf"/>
</dbReference>
<dbReference type="SUPFAM" id="SSF48208">
    <property type="entry name" value="Six-hairpin glycosidases"/>
    <property type="match status" value="1"/>
</dbReference>
<dbReference type="Proteomes" id="UP000237662">
    <property type="component" value="Unassembled WGS sequence"/>
</dbReference>
<name>A0A2S6I407_9BACT</name>
<keyword evidence="2" id="KW-1185">Reference proteome</keyword>
<evidence type="ECO:0000313" key="1">
    <source>
        <dbReference type="EMBL" id="PPK85895.1"/>
    </source>
</evidence>
<dbReference type="GO" id="GO:0005975">
    <property type="term" value="P:carbohydrate metabolic process"/>
    <property type="evidence" value="ECO:0007669"/>
    <property type="project" value="InterPro"/>
</dbReference>
<dbReference type="Gene3D" id="1.50.10.10">
    <property type="match status" value="1"/>
</dbReference>
<protein>
    <submittedName>
        <fullName evidence="1">Uncharacterized protein DUF4450</fullName>
    </submittedName>
</protein>
<organism evidence="1 2">
    <name type="scientific">Neolewinella xylanilytica</name>
    <dbReference type="NCBI Taxonomy" id="1514080"/>
    <lineage>
        <taxon>Bacteria</taxon>
        <taxon>Pseudomonadati</taxon>
        <taxon>Bacteroidota</taxon>
        <taxon>Saprospiria</taxon>
        <taxon>Saprospirales</taxon>
        <taxon>Lewinellaceae</taxon>
        <taxon>Neolewinella</taxon>
    </lineage>
</organism>
<comment type="caution">
    <text evidence="1">The sequence shown here is derived from an EMBL/GenBank/DDBJ whole genome shotgun (WGS) entry which is preliminary data.</text>
</comment>
<dbReference type="Pfam" id="PF14614">
    <property type="entry name" value="DUF4450"/>
    <property type="match status" value="1"/>
</dbReference>
<dbReference type="EMBL" id="PTJC01000006">
    <property type="protein sequence ID" value="PPK85895.1"/>
    <property type="molecule type" value="Genomic_DNA"/>
</dbReference>
<dbReference type="AlphaFoldDB" id="A0A2S6I407"/>
<reference evidence="1 2" key="1">
    <citation type="submission" date="2018-02" db="EMBL/GenBank/DDBJ databases">
        <title>Genomic Encyclopedia of Archaeal and Bacterial Type Strains, Phase II (KMG-II): from individual species to whole genera.</title>
        <authorList>
            <person name="Goeker M."/>
        </authorList>
    </citation>
    <scope>NUCLEOTIDE SEQUENCE [LARGE SCALE GENOMIC DNA]</scope>
    <source>
        <strain evidence="1 2">DSM 29526</strain>
    </source>
</reference>
<proteinExistence type="predicted"/>
<sequence length="1214" mass="134504">MPLVPPCRRLLAFLLTVGGITLLTAQVDSSAYWHGIPRSVRYVPEGRTFAIENGERRFNRALYGGPSGFRVEAGDVPEFALYRPRLAGTLRFGIANGQESRWLIDADRIRAVYDPGKMRYTITDRLLGTDTLELEVLALRDTDGMVYRFRTSAAVPDAEFILAFGGASDKRFSREGDIGADPESVFYLMPDHAIGNEFTLNGSAFGLTYGKSGGGAQEAGKQLRGAFSERSTLHLADASRQESPRHLQASSADDHPVLTALTTLDTEWQYGVVIMGTDGATTDHDRLPAMFHRADEQRLELVNRVRVTTPDPYINTLGGALAVAADGIWEDPAYHHGAIAWRQQLVGWRGAYAADPLGWHDRGRTHFTAYAKSQLTEPASGPVVPDTSRNFARQVEEIGTAVFTAGYISRYPGGERLRAHHYDMNQVYIDALLRHLDWTGDLHFAGQLWPVIERHLAWEKRNFDVDGDALYDAYCSIWASDAVQYSGGGVTHASSYHYYANARAAELAERLGKDPEPYHREASRIQAALNEKLWLSEQGTFAEYQDLLGLQLLHTSPAIWTVYHALDSEVPDPFQAYQLTDYVQRKIPRIPIRAEGLTDTSLYTISTTNWLPYTWSVNNVALAEVMHTSLAYWQANRPEAAFHLWKGGLLESMYLGASPGSIQQLSFYDAIRGELYRDFADPIAMVTRSLVEGLFGVRPDMLDGKMVIEPGFPNDWEHASISLPDIDLAFREEGAGAQYILTARLPELEEWDLRIAPKRTIEAVRVNGQLVDYTFQADAVGQPVIRVTAPAGTADTFHIQYGTAEWMRPAYPSEMVTGKRYDWNQPGIALLEIHDPQGVWASVQLSDDRLQGTASQITGVHTFFVRLRQGEVEWWTPVSVTLVRPMDLRFDAKENNWRVRNNTGQPQEISLYAGGGNARVFDTRQLKPGEVIRVGVPDSDRVGYGTTRVQLTGQEGVSVTARHTDWSGSFPPNAATDYVDVSSHVNSPVGDIFKAQYYTPRPESPTVQLPVTGIGNWCYPNVEVSIDPSGLWAAAGADRVVELPSGLPFQLAAGPEVDNIAFTSRWDRFPDSVAIPLTGKARHIYFLLAGSTNPMQSRLDNGMVEVGYADGTSSQLLLRNPDNWVPIEQDYYLDGYAFYTDEARPPRVHLKDGTVPEDPQYIDIKGFSTTGIDGGAATVLDLPLDPGKELASLTVRTLANDVVIGLLAATLVRP</sequence>
<gene>
    <name evidence="1" type="ORF">CLV84_2807</name>
</gene>
<dbReference type="InterPro" id="IPR028028">
    <property type="entry name" value="DUF4450"/>
</dbReference>
<dbReference type="InterPro" id="IPR008928">
    <property type="entry name" value="6-hairpin_glycosidase_sf"/>
</dbReference>
<accession>A0A2S6I407</accession>